<dbReference type="EMBL" id="PGCJ01000894">
    <property type="protein sequence ID" value="PLW15488.1"/>
    <property type="molecule type" value="Genomic_DNA"/>
</dbReference>
<name>A0A2N5SQF9_9BASI</name>
<comment type="caution">
    <text evidence="2">The sequence shown here is derived from an EMBL/GenBank/DDBJ whole genome shotgun (WGS) entry which is preliminary data.</text>
</comment>
<sequence length="134" mass="15313">MQAGPSCNLLDHEQNEVGRPHGEVGGVDTVNFPILQRYQTNNDNRTDMYHSTPMVESPRLRTTSNNYLSALNPSDYRSTIQRHNTESVQAHQLITAQDQSLLQMILPNRKRNYRGENITQDSPKPKIQIDLNIN</sequence>
<reference evidence="2 3" key="1">
    <citation type="submission" date="2017-11" db="EMBL/GenBank/DDBJ databases">
        <title>De novo assembly and phasing of dikaryotic genomes from two isolates of Puccinia coronata f. sp. avenae, the causal agent of oat crown rust.</title>
        <authorList>
            <person name="Miller M.E."/>
            <person name="Zhang Y."/>
            <person name="Omidvar V."/>
            <person name="Sperschneider J."/>
            <person name="Schwessinger B."/>
            <person name="Raley C."/>
            <person name="Palmer J.M."/>
            <person name="Garnica D."/>
            <person name="Upadhyaya N."/>
            <person name="Rathjen J."/>
            <person name="Taylor J.M."/>
            <person name="Park R.F."/>
            <person name="Dodds P.N."/>
            <person name="Hirsch C.D."/>
            <person name="Kianian S.F."/>
            <person name="Figueroa M."/>
        </authorList>
    </citation>
    <scope>NUCLEOTIDE SEQUENCE [LARGE SCALE GENOMIC DNA]</scope>
    <source>
        <strain evidence="2">12NC29</strain>
    </source>
</reference>
<feature type="compositionally biased region" description="Basic and acidic residues" evidence="1">
    <location>
        <begin position="10"/>
        <end position="22"/>
    </location>
</feature>
<protein>
    <submittedName>
        <fullName evidence="2">Uncharacterized protein</fullName>
    </submittedName>
</protein>
<evidence type="ECO:0000256" key="1">
    <source>
        <dbReference type="SAM" id="MobiDB-lite"/>
    </source>
</evidence>
<evidence type="ECO:0000313" key="3">
    <source>
        <dbReference type="Proteomes" id="UP000235388"/>
    </source>
</evidence>
<evidence type="ECO:0000313" key="2">
    <source>
        <dbReference type="EMBL" id="PLW15488.1"/>
    </source>
</evidence>
<feature type="region of interest" description="Disordered" evidence="1">
    <location>
        <begin position="1"/>
        <end position="25"/>
    </location>
</feature>
<dbReference type="AlphaFoldDB" id="A0A2N5SQF9"/>
<gene>
    <name evidence="2" type="ORF">PCANC_15691</name>
</gene>
<keyword evidence="3" id="KW-1185">Reference proteome</keyword>
<organism evidence="2 3">
    <name type="scientific">Puccinia coronata f. sp. avenae</name>
    <dbReference type="NCBI Taxonomy" id="200324"/>
    <lineage>
        <taxon>Eukaryota</taxon>
        <taxon>Fungi</taxon>
        <taxon>Dikarya</taxon>
        <taxon>Basidiomycota</taxon>
        <taxon>Pucciniomycotina</taxon>
        <taxon>Pucciniomycetes</taxon>
        <taxon>Pucciniales</taxon>
        <taxon>Pucciniaceae</taxon>
        <taxon>Puccinia</taxon>
    </lineage>
</organism>
<proteinExistence type="predicted"/>
<accession>A0A2N5SQF9</accession>
<dbReference type="Proteomes" id="UP000235388">
    <property type="component" value="Unassembled WGS sequence"/>
</dbReference>